<evidence type="ECO:0000313" key="2">
    <source>
        <dbReference type="EMBL" id="KAJ8944722.1"/>
    </source>
</evidence>
<dbReference type="PROSITE" id="PS50181">
    <property type="entry name" value="FBOX"/>
    <property type="match status" value="1"/>
</dbReference>
<dbReference type="GO" id="GO:0031146">
    <property type="term" value="P:SCF-dependent proteasomal ubiquitin-dependent protein catabolic process"/>
    <property type="evidence" value="ECO:0007669"/>
    <property type="project" value="InterPro"/>
</dbReference>
<comment type="caution">
    <text evidence="2">The sequence shown here is derived from an EMBL/GenBank/DDBJ whole genome shotgun (WGS) entry which is preliminary data.</text>
</comment>
<dbReference type="AlphaFoldDB" id="A0AAV8Y0M2"/>
<sequence length="524" mass="60596">MDQIPTEILCEILSYLDTYDLLQFCRAYGNNCFLKESSIVRKVDFSRRFELKDINLYALINIDFNYTHIKILNIDNLYWIPVADLRKLINQLENLEELHAVHTELGLKEDDIFEYEKISDEDPTFVGIHYENIVRLLKNLEKVVIKSKIPVPGYDFEDQGLTLTFECRRHGPGTDLIFEKIGQTPKHTSVTEPHVPSSEPKRSETEDALGVFYTLLHDLAYGPKESKQVCIQKCLNNTRLEELNFCQPNIFCNLKYISCAMKILTSKHSRELKKLRLRACMFGSSQTEAADKGDLKSPRQRSSTKHPFWKISENIANLRELELEACPQCNDEIVMSAYSAIQKFEHLNKLSLEVPSQLDGSFLKEVFTKCRRLESLHLVCVVKNQTFMSNLCDNLKYATSLKHFRLHHRDIVLNKLLDTLNALEPKNLIRIYISCDTVKLLHNSASANPLCTFVKDNPQLVLLVICRKESNKTLEKYQQELATFIHANRARIFWVNARSVPHNSAHHDIFFDSTNVSVVNVHEF</sequence>
<proteinExistence type="predicted"/>
<evidence type="ECO:0000313" key="3">
    <source>
        <dbReference type="Proteomes" id="UP001162162"/>
    </source>
</evidence>
<dbReference type="InterPro" id="IPR045627">
    <property type="entry name" value="FBXL18_LRR"/>
</dbReference>
<organism evidence="2 3">
    <name type="scientific">Aromia moschata</name>
    <dbReference type="NCBI Taxonomy" id="1265417"/>
    <lineage>
        <taxon>Eukaryota</taxon>
        <taxon>Metazoa</taxon>
        <taxon>Ecdysozoa</taxon>
        <taxon>Arthropoda</taxon>
        <taxon>Hexapoda</taxon>
        <taxon>Insecta</taxon>
        <taxon>Pterygota</taxon>
        <taxon>Neoptera</taxon>
        <taxon>Endopterygota</taxon>
        <taxon>Coleoptera</taxon>
        <taxon>Polyphaga</taxon>
        <taxon>Cucujiformia</taxon>
        <taxon>Chrysomeloidea</taxon>
        <taxon>Cerambycidae</taxon>
        <taxon>Cerambycinae</taxon>
        <taxon>Callichromatini</taxon>
        <taxon>Aromia</taxon>
    </lineage>
</organism>
<accession>A0AAV8Y0M2</accession>
<dbReference type="InterPro" id="IPR036047">
    <property type="entry name" value="F-box-like_dom_sf"/>
</dbReference>
<gene>
    <name evidence="2" type="ORF">NQ318_007935</name>
</gene>
<reference evidence="2" key="1">
    <citation type="journal article" date="2023" name="Insect Mol. Biol.">
        <title>Genome sequencing provides insights into the evolution of gene families encoding plant cell wall-degrading enzymes in longhorned beetles.</title>
        <authorList>
            <person name="Shin N.R."/>
            <person name="Okamura Y."/>
            <person name="Kirsch R."/>
            <person name="Pauchet Y."/>
        </authorList>
    </citation>
    <scope>NUCLEOTIDE SEQUENCE</scope>
    <source>
        <strain evidence="2">AMC_N1</strain>
    </source>
</reference>
<dbReference type="SUPFAM" id="SSF81383">
    <property type="entry name" value="F-box domain"/>
    <property type="match status" value="1"/>
</dbReference>
<protein>
    <recommendedName>
        <fullName evidence="1">F-box domain-containing protein</fullName>
    </recommendedName>
</protein>
<dbReference type="EMBL" id="JAPWTK010000242">
    <property type="protein sequence ID" value="KAJ8944722.1"/>
    <property type="molecule type" value="Genomic_DNA"/>
</dbReference>
<dbReference type="Pfam" id="PF19729">
    <property type="entry name" value="LRR_FBXL18"/>
    <property type="match status" value="1"/>
</dbReference>
<dbReference type="InterPro" id="IPR032675">
    <property type="entry name" value="LRR_dom_sf"/>
</dbReference>
<dbReference type="InterPro" id="IPR001810">
    <property type="entry name" value="F-box_dom"/>
</dbReference>
<dbReference type="Proteomes" id="UP001162162">
    <property type="component" value="Unassembled WGS sequence"/>
</dbReference>
<feature type="domain" description="F-box" evidence="1">
    <location>
        <begin position="1"/>
        <end position="24"/>
    </location>
</feature>
<dbReference type="Pfam" id="PF00646">
    <property type="entry name" value="F-box"/>
    <property type="match status" value="1"/>
</dbReference>
<dbReference type="SUPFAM" id="SSF52047">
    <property type="entry name" value="RNI-like"/>
    <property type="match status" value="1"/>
</dbReference>
<name>A0AAV8Y0M2_9CUCU</name>
<keyword evidence="3" id="KW-1185">Reference proteome</keyword>
<dbReference type="Gene3D" id="3.80.10.10">
    <property type="entry name" value="Ribonuclease Inhibitor"/>
    <property type="match status" value="1"/>
</dbReference>
<dbReference type="CDD" id="cd09917">
    <property type="entry name" value="F-box_SF"/>
    <property type="match status" value="1"/>
</dbReference>
<evidence type="ECO:0000259" key="1">
    <source>
        <dbReference type="PROSITE" id="PS50181"/>
    </source>
</evidence>